<dbReference type="RefSeq" id="WP_316697718.1">
    <property type="nucleotide sequence ID" value="NZ_CP103836.1"/>
</dbReference>
<evidence type="ECO:0008006" key="3">
    <source>
        <dbReference type="Google" id="ProtNLM"/>
    </source>
</evidence>
<dbReference type="AlphaFoldDB" id="A0AAU0BEU6"/>
<name>A0AAU0BEU6_9XANT</name>
<protein>
    <recommendedName>
        <fullName evidence="3">Fibronectin type-III domain-containing protein</fullName>
    </recommendedName>
</protein>
<reference evidence="1 2" key="1">
    <citation type="submission" date="2022-08" db="EMBL/GenBank/DDBJ databases">
        <title>Whole genome sequencing-based tracing of a 2022 introduction and outbreak of Xanthomonas hortorum pv. pelargonii.</title>
        <authorList>
            <person name="Iruegas-Bocardo F."/>
            <person name="Weisberg A.K."/>
            <person name="Riutta E.R."/>
            <person name="Kilday K."/>
            <person name="Bonkowski J.C."/>
            <person name="Creswell T."/>
            <person name="Daughtrey M.L."/>
            <person name="Rane K."/>
            <person name="Grunwald N.J."/>
            <person name="Chang J.H."/>
            <person name="Putnam M.L."/>
        </authorList>
    </citation>
    <scope>NUCLEOTIDE SEQUENCE [LARGE SCALE GENOMIC DNA]</scope>
    <source>
        <strain evidence="1 2">22-323</strain>
    </source>
</reference>
<keyword evidence="2" id="KW-1185">Reference proteome</keyword>
<sequence length="55" mass="5773">MQSSGGNALYTVPNTYVSANGNAYCAYEYTVRACNAGGCSAWSSPPFPVTQGEMQ</sequence>
<dbReference type="InterPro" id="IPR036116">
    <property type="entry name" value="FN3_sf"/>
</dbReference>
<dbReference type="SUPFAM" id="SSF49265">
    <property type="entry name" value="Fibronectin type III"/>
    <property type="match status" value="1"/>
</dbReference>
<evidence type="ECO:0000313" key="1">
    <source>
        <dbReference type="EMBL" id="WOB51583.1"/>
    </source>
</evidence>
<organism evidence="1 2">
    <name type="scientific">Xanthomonas hydrangeae</name>
    <dbReference type="NCBI Taxonomy" id="2775159"/>
    <lineage>
        <taxon>Bacteria</taxon>
        <taxon>Pseudomonadati</taxon>
        <taxon>Pseudomonadota</taxon>
        <taxon>Gammaproteobacteria</taxon>
        <taxon>Lysobacterales</taxon>
        <taxon>Lysobacteraceae</taxon>
        <taxon>Xanthomonas</taxon>
    </lineage>
</organism>
<proteinExistence type="predicted"/>
<dbReference type="EMBL" id="CP103836">
    <property type="protein sequence ID" value="WOB51583.1"/>
    <property type="molecule type" value="Genomic_DNA"/>
</dbReference>
<evidence type="ECO:0000313" key="2">
    <source>
        <dbReference type="Proteomes" id="UP001302716"/>
    </source>
</evidence>
<dbReference type="InterPro" id="IPR013783">
    <property type="entry name" value="Ig-like_fold"/>
</dbReference>
<dbReference type="Gene3D" id="2.60.40.10">
    <property type="entry name" value="Immunoglobulins"/>
    <property type="match status" value="1"/>
</dbReference>
<gene>
    <name evidence="1" type="ORF">NYR97_09650</name>
</gene>
<accession>A0AAU0BEU6</accession>
<dbReference type="Proteomes" id="UP001302716">
    <property type="component" value="Chromosome"/>
</dbReference>